<protein>
    <submittedName>
        <fullName evidence="2">Tetratricopeptide repeat protein</fullName>
    </submittedName>
</protein>
<organism evidence="2 3">
    <name type="scientific">Luteibacter yeojuensis</name>
    <dbReference type="NCBI Taxonomy" id="345309"/>
    <lineage>
        <taxon>Bacteria</taxon>
        <taxon>Pseudomonadati</taxon>
        <taxon>Pseudomonadota</taxon>
        <taxon>Gammaproteobacteria</taxon>
        <taxon>Lysobacterales</taxon>
        <taxon>Rhodanobacteraceae</taxon>
        <taxon>Luteibacter</taxon>
    </lineage>
</organism>
<evidence type="ECO:0000313" key="2">
    <source>
        <dbReference type="EMBL" id="NID16327.1"/>
    </source>
</evidence>
<dbReference type="AlphaFoldDB" id="A0A7X5QVR7"/>
<feature type="repeat" description="TPR" evidence="1">
    <location>
        <begin position="20"/>
        <end position="53"/>
    </location>
</feature>
<proteinExistence type="predicted"/>
<gene>
    <name evidence="2" type="ORF">HBF32_12730</name>
</gene>
<keyword evidence="1" id="KW-0802">TPR repeat</keyword>
<comment type="caution">
    <text evidence="2">The sequence shown here is derived from an EMBL/GenBank/DDBJ whole genome shotgun (WGS) entry which is preliminary data.</text>
</comment>
<dbReference type="Pfam" id="PF14559">
    <property type="entry name" value="TPR_19"/>
    <property type="match status" value="1"/>
</dbReference>
<keyword evidence="3" id="KW-1185">Reference proteome</keyword>
<dbReference type="InterPro" id="IPR011990">
    <property type="entry name" value="TPR-like_helical_dom_sf"/>
</dbReference>
<dbReference type="RefSeq" id="WP_166699972.1">
    <property type="nucleotide sequence ID" value="NZ_JAAQTL010000001.1"/>
</dbReference>
<dbReference type="Gene3D" id="1.25.40.10">
    <property type="entry name" value="Tetratricopeptide repeat domain"/>
    <property type="match status" value="1"/>
</dbReference>
<dbReference type="Proteomes" id="UP000518878">
    <property type="component" value="Unassembled WGS sequence"/>
</dbReference>
<name>A0A7X5QVR7_9GAMM</name>
<dbReference type="SUPFAM" id="SSF48452">
    <property type="entry name" value="TPR-like"/>
    <property type="match status" value="1"/>
</dbReference>
<sequence>MTDPLVERLRAQLGGVRDGALLRFSLGNALLGDGAYAEAAQAFRDALDFDPHYSAAWKLLGKALLAIEDDAGAAAAWRSGIDTATARGDIQAAKEMTVFLNRLSRPR</sequence>
<evidence type="ECO:0000256" key="1">
    <source>
        <dbReference type="PROSITE-ProRule" id="PRU00339"/>
    </source>
</evidence>
<dbReference type="InterPro" id="IPR019734">
    <property type="entry name" value="TPR_rpt"/>
</dbReference>
<reference evidence="2 3" key="1">
    <citation type="journal article" date="2006" name="Int. J. Syst. Evol. Microbiol.">
        <title>Dyella yeojuensis sp. nov., isolated from greenhouse soil in Korea.</title>
        <authorList>
            <person name="Kim B.Y."/>
            <person name="Weon H.Y."/>
            <person name="Lee K.H."/>
            <person name="Seok S.J."/>
            <person name="Kwon S.W."/>
            <person name="Go S.J."/>
            <person name="Stackebrandt E."/>
        </authorList>
    </citation>
    <scope>NUCLEOTIDE SEQUENCE [LARGE SCALE GENOMIC DNA]</scope>
    <source>
        <strain evidence="2 3">DSM 17673</strain>
    </source>
</reference>
<dbReference type="EMBL" id="JAAQTL010000001">
    <property type="protein sequence ID" value="NID16327.1"/>
    <property type="molecule type" value="Genomic_DNA"/>
</dbReference>
<evidence type="ECO:0000313" key="3">
    <source>
        <dbReference type="Proteomes" id="UP000518878"/>
    </source>
</evidence>
<accession>A0A7X5QVR7</accession>
<dbReference type="PROSITE" id="PS50005">
    <property type="entry name" value="TPR"/>
    <property type="match status" value="1"/>
</dbReference>